<feature type="domain" description="Enoyl reductase (ER)" evidence="7">
    <location>
        <begin position="12"/>
        <end position="361"/>
    </location>
</feature>
<comment type="cofactor">
    <cofactor evidence="1 6">
        <name>Zn(2+)</name>
        <dbReference type="ChEBI" id="CHEBI:29105"/>
    </cofactor>
</comment>
<dbReference type="GO" id="GO:0051903">
    <property type="term" value="F:S-(hydroxymethyl)glutathione dehydrogenase [NAD(P)+] activity"/>
    <property type="evidence" value="ECO:0007669"/>
    <property type="project" value="TreeGrafter"/>
</dbReference>
<dbReference type="SUPFAM" id="SSF50129">
    <property type="entry name" value="GroES-like"/>
    <property type="match status" value="2"/>
</dbReference>
<reference evidence="8" key="1">
    <citation type="submission" date="2022-02" db="EMBL/GenBank/DDBJ databases">
        <title>Halalkalibacter sp. nov. isolated from Lonar Lake, India.</title>
        <authorList>
            <person name="Joshi A."/>
            <person name="Thite S."/>
            <person name="Lodha T."/>
        </authorList>
    </citation>
    <scope>NUCLEOTIDE SEQUENCE</scope>
    <source>
        <strain evidence="8">MEB205</strain>
    </source>
</reference>
<dbReference type="InterPro" id="IPR011032">
    <property type="entry name" value="GroES-like_sf"/>
</dbReference>
<dbReference type="GO" id="GO:0005829">
    <property type="term" value="C:cytosol"/>
    <property type="evidence" value="ECO:0007669"/>
    <property type="project" value="TreeGrafter"/>
</dbReference>
<dbReference type="InterPro" id="IPR002328">
    <property type="entry name" value="ADH_Zn_CS"/>
</dbReference>
<dbReference type="InterPro" id="IPR013149">
    <property type="entry name" value="ADH-like_C"/>
</dbReference>
<sequence length="364" mass="38576">MLTKAAVTLAKGEPFHLTDIQIGDPKCGEVLVKIAGTGICHTDLVVRDAQFPVTFPIVLGHEGSGIVEKVGQGVTSVQPGDHVVLTFSSCGTCKNCQNGQSYACVNFFHLNFGGNMSDGTKRLSIGDKDISSFFGQSSFSHYAIASERNIVKVSKDVPIELLGPLGCGIQTGCGAVINKLKPEPGSSMVVFGCGSVGLSAIMAGKVVGCTTIIAVDIHDSRLKLAQELGATYTYNSSVSDSLVEIQKITNLGANYSLETSGRPEVLRQAVDCLASLGTCAVIGVPPIGTEVSLDIKTIRQERTITGVVEGSSQPQVFIPQMIELYKQGKLPFDKLISFYKLEEINQATEDAKNGTAIKPVITFQ</sequence>
<comment type="caution">
    <text evidence="8">The sequence shown here is derived from an EMBL/GenBank/DDBJ whole genome shotgun (WGS) entry which is preliminary data.</text>
</comment>
<keyword evidence="3 6" id="KW-0862">Zinc</keyword>
<dbReference type="GO" id="GO:0008270">
    <property type="term" value="F:zinc ion binding"/>
    <property type="evidence" value="ECO:0007669"/>
    <property type="project" value="InterPro"/>
</dbReference>
<dbReference type="InterPro" id="IPR036291">
    <property type="entry name" value="NAD(P)-bd_dom_sf"/>
</dbReference>
<dbReference type="PANTHER" id="PTHR43880:SF12">
    <property type="entry name" value="ALCOHOL DEHYDROGENASE CLASS-3"/>
    <property type="match status" value="1"/>
</dbReference>
<evidence type="ECO:0000256" key="4">
    <source>
        <dbReference type="ARBA" id="ARBA00023002"/>
    </source>
</evidence>
<evidence type="ECO:0000313" key="9">
    <source>
        <dbReference type="Proteomes" id="UP001139150"/>
    </source>
</evidence>
<evidence type="ECO:0000256" key="6">
    <source>
        <dbReference type="RuleBase" id="RU361277"/>
    </source>
</evidence>
<keyword evidence="2 6" id="KW-0479">Metal-binding</keyword>
<dbReference type="EMBL" id="JAKRYL010000016">
    <property type="protein sequence ID" value="MCL7748533.1"/>
    <property type="molecule type" value="Genomic_DNA"/>
</dbReference>
<dbReference type="Pfam" id="PF00107">
    <property type="entry name" value="ADH_zinc_N"/>
    <property type="match status" value="1"/>
</dbReference>
<dbReference type="SMART" id="SM00829">
    <property type="entry name" value="PKS_ER"/>
    <property type="match status" value="1"/>
</dbReference>
<evidence type="ECO:0000256" key="5">
    <source>
        <dbReference type="ARBA" id="ARBA00023027"/>
    </source>
</evidence>
<comment type="similarity">
    <text evidence="6">Belongs to the zinc-containing alcohol dehydrogenase family.</text>
</comment>
<dbReference type="PANTHER" id="PTHR43880">
    <property type="entry name" value="ALCOHOL DEHYDROGENASE"/>
    <property type="match status" value="1"/>
</dbReference>
<dbReference type="Pfam" id="PF08240">
    <property type="entry name" value="ADH_N"/>
    <property type="match status" value="1"/>
</dbReference>
<evidence type="ECO:0000313" key="8">
    <source>
        <dbReference type="EMBL" id="MCL7748533.1"/>
    </source>
</evidence>
<dbReference type="FunFam" id="3.40.50.720:FF:000003">
    <property type="entry name" value="S-(hydroxymethyl)glutathione dehydrogenase"/>
    <property type="match status" value="1"/>
</dbReference>
<evidence type="ECO:0000256" key="3">
    <source>
        <dbReference type="ARBA" id="ARBA00022833"/>
    </source>
</evidence>
<dbReference type="SUPFAM" id="SSF51735">
    <property type="entry name" value="NAD(P)-binding Rossmann-fold domains"/>
    <property type="match status" value="1"/>
</dbReference>
<evidence type="ECO:0000256" key="2">
    <source>
        <dbReference type="ARBA" id="ARBA00022723"/>
    </source>
</evidence>
<proteinExistence type="inferred from homology"/>
<dbReference type="Proteomes" id="UP001139150">
    <property type="component" value="Unassembled WGS sequence"/>
</dbReference>
<dbReference type="PROSITE" id="PS00059">
    <property type="entry name" value="ADH_ZINC"/>
    <property type="match status" value="1"/>
</dbReference>
<dbReference type="RefSeq" id="WP_250097418.1">
    <property type="nucleotide sequence ID" value="NZ_JAKRYL010000016.1"/>
</dbReference>
<organism evidence="8 9">
    <name type="scientific">Halalkalibacter alkaliphilus</name>
    <dbReference type="NCBI Taxonomy" id="2917993"/>
    <lineage>
        <taxon>Bacteria</taxon>
        <taxon>Bacillati</taxon>
        <taxon>Bacillota</taxon>
        <taxon>Bacilli</taxon>
        <taxon>Bacillales</taxon>
        <taxon>Bacillaceae</taxon>
        <taxon>Halalkalibacter</taxon>
    </lineage>
</organism>
<protein>
    <submittedName>
        <fullName evidence="8">NAD(P)-dependent alcohol dehydrogenase</fullName>
    </submittedName>
</protein>
<keyword evidence="9" id="KW-1185">Reference proteome</keyword>
<evidence type="ECO:0000259" key="7">
    <source>
        <dbReference type="SMART" id="SM00829"/>
    </source>
</evidence>
<dbReference type="CDD" id="cd08278">
    <property type="entry name" value="benzyl_alcohol_DH"/>
    <property type="match status" value="1"/>
</dbReference>
<dbReference type="InterPro" id="IPR013154">
    <property type="entry name" value="ADH-like_N"/>
</dbReference>
<gene>
    <name evidence="8" type="ORF">MF646_15500</name>
</gene>
<keyword evidence="4" id="KW-0560">Oxidoreductase</keyword>
<dbReference type="InterPro" id="IPR020843">
    <property type="entry name" value="ER"/>
</dbReference>
<dbReference type="GO" id="GO:0046294">
    <property type="term" value="P:formaldehyde catabolic process"/>
    <property type="evidence" value="ECO:0007669"/>
    <property type="project" value="TreeGrafter"/>
</dbReference>
<keyword evidence="5" id="KW-0520">NAD</keyword>
<dbReference type="Gene3D" id="3.40.50.720">
    <property type="entry name" value="NAD(P)-binding Rossmann-like Domain"/>
    <property type="match status" value="1"/>
</dbReference>
<name>A0A9X2CUM7_9BACI</name>
<dbReference type="Gene3D" id="3.90.180.10">
    <property type="entry name" value="Medium-chain alcohol dehydrogenases, catalytic domain"/>
    <property type="match status" value="1"/>
</dbReference>
<evidence type="ECO:0000256" key="1">
    <source>
        <dbReference type="ARBA" id="ARBA00001947"/>
    </source>
</evidence>
<accession>A0A9X2CUM7</accession>
<dbReference type="AlphaFoldDB" id="A0A9X2CUM7"/>